<dbReference type="STRING" id="133381.A0A2T9ZBF6"/>
<dbReference type="CDD" id="cd16100">
    <property type="entry name" value="ARID"/>
    <property type="match status" value="1"/>
</dbReference>
<feature type="domain" description="JmjN" evidence="13">
    <location>
        <begin position="50"/>
        <end position="91"/>
    </location>
</feature>
<evidence type="ECO:0000256" key="9">
    <source>
        <dbReference type="ARBA" id="ARBA00023242"/>
    </source>
</evidence>
<evidence type="ECO:0000259" key="12">
    <source>
        <dbReference type="PROSITE" id="PS51011"/>
    </source>
</evidence>
<dbReference type="Gene3D" id="3.30.40.10">
    <property type="entry name" value="Zinc/RING finger domain, C3HC4 (zinc finger)"/>
    <property type="match status" value="2"/>
</dbReference>
<dbReference type="SUPFAM" id="SSF57903">
    <property type="entry name" value="FYVE/PHD zinc finger"/>
    <property type="match status" value="2"/>
</dbReference>
<evidence type="ECO:0000256" key="7">
    <source>
        <dbReference type="ARBA" id="ARBA00023002"/>
    </source>
</evidence>
<dbReference type="GO" id="GO:0008270">
    <property type="term" value="F:zinc ion binding"/>
    <property type="evidence" value="ECO:0007669"/>
    <property type="project" value="UniProtKB-KW"/>
</dbReference>
<feature type="compositionally biased region" description="Basic and acidic residues" evidence="11">
    <location>
        <begin position="28"/>
        <end position="37"/>
    </location>
</feature>
<evidence type="ECO:0000256" key="3">
    <source>
        <dbReference type="ARBA" id="ARBA00012902"/>
    </source>
</evidence>
<evidence type="ECO:0000259" key="14">
    <source>
        <dbReference type="PROSITE" id="PS51184"/>
    </source>
</evidence>
<keyword evidence="7" id="KW-0560">Oxidoreductase</keyword>
<dbReference type="InterPro" id="IPR001606">
    <property type="entry name" value="ARID_dom"/>
</dbReference>
<dbReference type="PANTHER" id="PTHR10694">
    <property type="entry name" value="LYSINE-SPECIFIC DEMETHYLASE"/>
    <property type="match status" value="1"/>
</dbReference>
<dbReference type="SMART" id="SM00501">
    <property type="entry name" value="BRIGHT"/>
    <property type="match status" value="1"/>
</dbReference>
<dbReference type="InterPro" id="IPR003347">
    <property type="entry name" value="JmjC_dom"/>
</dbReference>
<dbReference type="PROSITE" id="PS51183">
    <property type="entry name" value="JMJN"/>
    <property type="match status" value="1"/>
</dbReference>
<comment type="similarity">
    <text evidence="2">Belongs to the JARID1 histone demethylase family.</text>
</comment>
<feature type="compositionally biased region" description="Polar residues" evidence="11">
    <location>
        <begin position="221"/>
        <end position="231"/>
    </location>
</feature>
<keyword evidence="8" id="KW-0408">Iron</keyword>
<dbReference type="GO" id="GO:0034647">
    <property type="term" value="F:histone H3K4me/H3K4me2/H3K4me3 demethylase activity"/>
    <property type="evidence" value="ECO:0007669"/>
    <property type="project" value="UniProtKB-EC"/>
</dbReference>
<dbReference type="InterPro" id="IPR036431">
    <property type="entry name" value="ARID_dom_sf"/>
</dbReference>
<dbReference type="Pfam" id="PF02373">
    <property type="entry name" value="JmjC"/>
    <property type="match status" value="1"/>
</dbReference>
<keyword evidence="9" id="KW-0539">Nucleus</keyword>
<dbReference type="GO" id="GO:0003677">
    <property type="term" value="F:DNA binding"/>
    <property type="evidence" value="ECO:0007669"/>
    <property type="project" value="InterPro"/>
</dbReference>
<dbReference type="EC" id="1.14.11.67" evidence="3"/>
<dbReference type="PROSITE" id="PS51011">
    <property type="entry name" value="ARID"/>
    <property type="match status" value="1"/>
</dbReference>
<dbReference type="InterPro" id="IPR013637">
    <property type="entry name" value="Lys_sp_deMease-like_dom"/>
</dbReference>
<dbReference type="SMART" id="SM00558">
    <property type="entry name" value="JmjC"/>
    <property type="match status" value="1"/>
</dbReference>
<dbReference type="InterPro" id="IPR013083">
    <property type="entry name" value="Znf_RING/FYVE/PHD"/>
</dbReference>
<dbReference type="PANTHER" id="PTHR10694:SF33">
    <property type="entry name" value="LYSINE-SPECIFIC DEMETHYLASE 5"/>
    <property type="match status" value="1"/>
</dbReference>
<feature type="region of interest" description="Disordered" evidence="11">
    <location>
        <begin position="214"/>
        <end position="250"/>
    </location>
</feature>
<dbReference type="SMART" id="SM00545">
    <property type="entry name" value="JmjN"/>
    <property type="match status" value="1"/>
</dbReference>
<dbReference type="GO" id="GO:0000785">
    <property type="term" value="C:chromatin"/>
    <property type="evidence" value="ECO:0007669"/>
    <property type="project" value="TreeGrafter"/>
</dbReference>
<reference evidence="15 16" key="1">
    <citation type="journal article" date="2018" name="MBio">
        <title>Comparative Genomics Reveals the Core Gene Toolbox for the Fungus-Insect Symbiosis.</title>
        <authorList>
            <person name="Wang Y."/>
            <person name="Stata M."/>
            <person name="Wang W."/>
            <person name="Stajich J.E."/>
            <person name="White M.M."/>
            <person name="Moncalvo J.M."/>
        </authorList>
    </citation>
    <scope>NUCLEOTIDE SEQUENCE [LARGE SCALE GENOMIC DNA]</scope>
    <source>
        <strain evidence="15 16">SC-DP-2</strain>
    </source>
</reference>
<comment type="caution">
    <text evidence="15">The sequence shown here is derived from an EMBL/GenBank/DDBJ whole genome shotgun (WGS) entry which is preliminary data.</text>
</comment>
<dbReference type="PROSITE" id="PS51184">
    <property type="entry name" value="JMJC"/>
    <property type="match status" value="1"/>
</dbReference>
<comment type="subcellular location">
    <subcellularLocation>
        <location evidence="1">Nucleus</location>
    </subcellularLocation>
</comment>
<accession>A0A2T9ZBF6</accession>
<feature type="compositionally biased region" description="Low complexity" evidence="11">
    <location>
        <begin position="871"/>
        <end position="881"/>
    </location>
</feature>
<evidence type="ECO:0000256" key="4">
    <source>
        <dbReference type="ARBA" id="ARBA00022723"/>
    </source>
</evidence>
<evidence type="ECO:0000256" key="8">
    <source>
        <dbReference type="ARBA" id="ARBA00023004"/>
    </source>
</evidence>
<dbReference type="Proteomes" id="UP000245609">
    <property type="component" value="Unassembled WGS sequence"/>
</dbReference>
<feature type="domain" description="JmjC" evidence="14">
    <location>
        <begin position="347"/>
        <end position="489"/>
    </location>
</feature>
<feature type="domain" description="ARID" evidence="12">
    <location>
        <begin position="115"/>
        <end position="208"/>
    </location>
</feature>
<evidence type="ECO:0000313" key="16">
    <source>
        <dbReference type="Proteomes" id="UP000245609"/>
    </source>
</evidence>
<dbReference type="SMART" id="SM01014">
    <property type="entry name" value="ARID"/>
    <property type="match status" value="1"/>
</dbReference>
<dbReference type="EMBL" id="MBFS01000696">
    <property type="protein sequence ID" value="PVV01936.1"/>
    <property type="molecule type" value="Genomic_DNA"/>
</dbReference>
<dbReference type="Pfam" id="PF02375">
    <property type="entry name" value="JmjN"/>
    <property type="match status" value="1"/>
</dbReference>
<dbReference type="GO" id="GO:0006355">
    <property type="term" value="P:regulation of DNA-templated transcription"/>
    <property type="evidence" value="ECO:0007669"/>
    <property type="project" value="TreeGrafter"/>
</dbReference>
<evidence type="ECO:0000259" key="13">
    <source>
        <dbReference type="PROSITE" id="PS51183"/>
    </source>
</evidence>
<sequence>MAATRPQRPKAFDLSSVDTPASRHRLRGSKDKGSLSSIHPRDNVFKLKSAKTYFPSIAEFNDPITYIDSIRAEAEQYGIIKIVAPPSWNPSFSLDTKNFRFKTRLQQLNVLDGNNRAKKNYSEKVLAFHEKVFNKHMKIPILDKKTIDLHNLKTQVCQRGGVEAVIKNKLWAEVGRSLGYDNKSCTSLSNSLKVTFLNFIKPYEDYLSTDSNEFGIHKPGESSNPESTVPSNLPPEKNQLVKDDDIESSSDDEDFWTNYGFEDSPNLYSLSEFQNKSDLFKKSMFQSFFQNSSPYTTNPVPLDVVEKRFWSLVKNQDEDFVVEYGADLASSIYGSGFPTPELDPLDPYTSSGWNLTNIPKSKNSLFPFLKEEVDGMTIPWLYVGMCMSAFCWHNEDHYTYSINYMHWGEPKTWYGVPGSQSDLFESTVKKHLPELFESNPNILFHLVTMVSPQIFKDNGVDVFTIDQYPVNFATPDWIPFGLSSIKYYQRHKRHPVFCHEELIYNINQKYLDSGGTRPDWLLLSMHDLVLTEIHLREDILNFFSYNQKSLPMKQVMLDEFIRTNTETSFNSDSSSSYCVNCSECFKLCFFSFIYIRNQNFGSFVCLQCFKKKYHSDTSKYKTNEISLVFRSSNTDLQSKSFQTSENSTKWINSVWKIIYPYASDTFSTSSTSHSMKSILNTINVSPNINKFDYNPIVVPTNYSSIILAEIRSLVNYSTYLLGTEDTPMFIQEYHLQLLEFVKKSNLLCFISQCLLKQFGKLDKLKDCLKSTIDLAYKVKDPLVLINDIKQETQSTNDPSQKEIPSSHSEVFKELSILIDPKKDISIDNLQGSALPPLPHLKTTNTALKNEHSKKSAANFGSPNKDDDFTTRSHITSSGSRSSRPKRSTAQYKNPSFSYAAYITSPFLDESTPSESHSLEPEDVYDFCSRKSKQETLTAIEYIFSKLKINIRSKSQTKDISLAHIDKLLKEFSKLKVDCPEANAIKAWYSQNIQLQRAAQGFINSMAHFNLINRECSVCASDKSICEYLYFDITSFENSSLSQCNELIKWLDDSNIFYPEYSILADLVPKLEWVVSLKNEFAARSLDMNKLVYYLEEAIKLKIPPNQYEFTRLRSERASVINWEEEVAEILGISVRKNAKSKILTLRKSATLMERANNFQFFPRYYEDLKEVNNMILKLQSSCDLLVEQASNDYFPSRPTLEEAQKLYSTLKDFDKKNTFEFSPNTKPELEQFILDSEKWLFEVKSAFTRPNATRSISNILISVHQTTQRSLNIVSQIANSIIPSDGMKEKRLEKLDFDLNNILYFVDEDNDFRAGQVSNTRAKLKPLREILCVCQSTDTGSKIKCLTCPIVFHTKCLKLSKDSNNEYTQSPCPVCLQNSLFTYSTKNPSLTSVNLLIEKGRRLNLVCPELDLLLNIALDVRSISSTINKCIEPLEKLSGDRTKNMKYKHLHDSICRAILLITTGLEVNIANENVGSISSIGTYFDITFRKKLFNMSLNNPQISEGFLAERKRRTRYNPKQTLPKTTSNSEMERSSLLLLGQHKKRKASGEKISVYSSDSQEEVPLEARLFKEEASLRGFDSSTKSFKSKPSSSAKRFTEKESKAHLLSTSSIEKLNHEICVCRATPKTDPNWHRYNNFIIQCDFCREYFHINCVLVPEDQAAEILYFQNLRKNYKTAEPLNISMSSFHKGMAFMCPICSYTKNIPYEYGEIILDD</sequence>
<evidence type="ECO:0000256" key="5">
    <source>
        <dbReference type="ARBA" id="ARBA00022771"/>
    </source>
</evidence>
<proteinExistence type="inferred from homology"/>
<feature type="compositionally biased region" description="Low complexity" evidence="11">
    <location>
        <begin position="1581"/>
        <end position="1595"/>
    </location>
</feature>
<dbReference type="SUPFAM" id="SSF51197">
    <property type="entry name" value="Clavaminate synthase-like"/>
    <property type="match status" value="1"/>
</dbReference>
<keyword evidence="4" id="KW-0479">Metal-binding</keyword>
<dbReference type="Pfam" id="PF21323">
    <property type="entry name" value="KDM5_C-hel"/>
    <property type="match status" value="1"/>
</dbReference>
<dbReference type="Pfam" id="PF01388">
    <property type="entry name" value="ARID"/>
    <property type="match status" value="1"/>
</dbReference>
<feature type="region of interest" description="Disordered" evidence="11">
    <location>
        <begin position="1581"/>
        <end position="1600"/>
    </location>
</feature>
<organism evidence="15 16">
    <name type="scientific">Smittium megazygosporum</name>
    <dbReference type="NCBI Taxonomy" id="133381"/>
    <lineage>
        <taxon>Eukaryota</taxon>
        <taxon>Fungi</taxon>
        <taxon>Fungi incertae sedis</taxon>
        <taxon>Zoopagomycota</taxon>
        <taxon>Kickxellomycotina</taxon>
        <taxon>Harpellomycetes</taxon>
        <taxon>Harpellales</taxon>
        <taxon>Legeriomycetaceae</taxon>
        <taxon>Smittium</taxon>
    </lineage>
</organism>
<keyword evidence="5" id="KW-0863">Zinc-finger</keyword>
<dbReference type="SMART" id="SM00249">
    <property type="entry name" value="PHD"/>
    <property type="match status" value="2"/>
</dbReference>
<evidence type="ECO:0000256" key="2">
    <source>
        <dbReference type="ARBA" id="ARBA00006801"/>
    </source>
</evidence>
<evidence type="ECO:0000256" key="10">
    <source>
        <dbReference type="ARBA" id="ARBA00048734"/>
    </source>
</evidence>
<protein>
    <recommendedName>
        <fullName evidence="3">[histone H3]-trimethyl-L-lysine(4) demethylase</fullName>
        <ecNumber evidence="3">1.14.11.67</ecNumber>
    </recommendedName>
</protein>
<evidence type="ECO:0000313" key="15">
    <source>
        <dbReference type="EMBL" id="PVV01936.1"/>
    </source>
</evidence>
<feature type="region of interest" description="Disordered" evidence="11">
    <location>
        <begin position="1"/>
        <end position="37"/>
    </location>
</feature>
<dbReference type="CDD" id="cd15489">
    <property type="entry name" value="PHD_SF"/>
    <property type="match status" value="1"/>
</dbReference>
<feature type="region of interest" description="Disordered" evidence="11">
    <location>
        <begin position="849"/>
        <end position="890"/>
    </location>
</feature>
<dbReference type="InterPro" id="IPR003349">
    <property type="entry name" value="JmjN"/>
</dbReference>
<dbReference type="Pfam" id="PF08429">
    <property type="entry name" value="PLU-1"/>
    <property type="match status" value="1"/>
</dbReference>
<gene>
    <name evidence="15" type="ORF">BB560_003626</name>
</gene>
<dbReference type="SUPFAM" id="SSF46774">
    <property type="entry name" value="ARID-like"/>
    <property type="match status" value="1"/>
</dbReference>
<evidence type="ECO:0000256" key="1">
    <source>
        <dbReference type="ARBA" id="ARBA00004123"/>
    </source>
</evidence>
<name>A0A2T9ZBF6_9FUNG</name>
<dbReference type="Gene3D" id="2.60.120.650">
    <property type="entry name" value="Cupin"/>
    <property type="match status" value="1"/>
</dbReference>
<dbReference type="InterPro" id="IPR001965">
    <property type="entry name" value="Znf_PHD"/>
</dbReference>
<dbReference type="InterPro" id="IPR011011">
    <property type="entry name" value="Znf_FYVE_PHD"/>
</dbReference>
<dbReference type="PROSITE" id="PS01359">
    <property type="entry name" value="ZF_PHD_1"/>
    <property type="match status" value="1"/>
</dbReference>
<evidence type="ECO:0000256" key="6">
    <source>
        <dbReference type="ARBA" id="ARBA00022833"/>
    </source>
</evidence>
<dbReference type="Gene3D" id="1.10.150.60">
    <property type="entry name" value="ARID DNA-binding domain"/>
    <property type="match status" value="1"/>
</dbReference>
<comment type="catalytic activity">
    <reaction evidence="10">
        <text>N(6),N(6),N(6)-trimethyl-L-lysyl(4)-[histone H3] + 3 2-oxoglutarate + 3 O2 = L-lysyl(4)-[histone H3] + 3 formaldehyde + 3 succinate + 3 CO2</text>
        <dbReference type="Rhea" id="RHEA:60208"/>
        <dbReference type="Rhea" id="RHEA-COMP:15537"/>
        <dbReference type="Rhea" id="RHEA-COMP:15547"/>
        <dbReference type="ChEBI" id="CHEBI:15379"/>
        <dbReference type="ChEBI" id="CHEBI:16526"/>
        <dbReference type="ChEBI" id="CHEBI:16810"/>
        <dbReference type="ChEBI" id="CHEBI:16842"/>
        <dbReference type="ChEBI" id="CHEBI:29969"/>
        <dbReference type="ChEBI" id="CHEBI:30031"/>
        <dbReference type="ChEBI" id="CHEBI:61961"/>
        <dbReference type="EC" id="1.14.11.67"/>
    </reaction>
</comment>
<dbReference type="GO" id="GO:0005634">
    <property type="term" value="C:nucleus"/>
    <property type="evidence" value="ECO:0007669"/>
    <property type="project" value="UniProtKB-SubCell"/>
</dbReference>
<evidence type="ECO:0000256" key="11">
    <source>
        <dbReference type="SAM" id="MobiDB-lite"/>
    </source>
</evidence>
<dbReference type="InterPro" id="IPR048615">
    <property type="entry name" value="KDM5_C-hel"/>
</dbReference>
<dbReference type="InterPro" id="IPR019786">
    <property type="entry name" value="Zinc_finger_PHD-type_CS"/>
</dbReference>
<keyword evidence="6" id="KW-0862">Zinc</keyword>
<dbReference type="OrthoDB" id="1678912at2759"/>
<keyword evidence="16" id="KW-1185">Reference proteome</keyword>